<protein>
    <submittedName>
        <fullName evidence="3">Uncharacterized protein</fullName>
    </submittedName>
</protein>
<feature type="transmembrane region" description="Helical" evidence="2">
    <location>
        <begin position="21"/>
        <end position="40"/>
    </location>
</feature>
<evidence type="ECO:0000313" key="4">
    <source>
        <dbReference type="Proteomes" id="UP000320421"/>
    </source>
</evidence>
<dbReference type="OrthoDB" id="218681at2"/>
<feature type="transmembrane region" description="Helical" evidence="2">
    <location>
        <begin position="1256"/>
        <end position="1274"/>
    </location>
</feature>
<keyword evidence="2" id="KW-1133">Transmembrane helix</keyword>
<dbReference type="Proteomes" id="UP000320421">
    <property type="component" value="Chromosome"/>
</dbReference>
<feature type="region of interest" description="Disordered" evidence="1">
    <location>
        <begin position="1044"/>
        <end position="1133"/>
    </location>
</feature>
<keyword evidence="2" id="KW-0472">Membrane</keyword>
<reference evidence="3 4" key="1">
    <citation type="submission" date="2019-02" db="EMBL/GenBank/DDBJ databases">
        <title>Deep-cultivation of Planctomycetes and their phenomic and genomic characterization uncovers novel biology.</title>
        <authorList>
            <person name="Wiegand S."/>
            <person name="Jogler M."/>
            <person name="Boedeker C."/>
            <person name="Pinto D."/>
            <person name="Vollmers J."/>
            <person name="Rivas-Marin E."/>
            <person name="Kohn T."/>
            <person name="Peeters S.H."/>
            <person name="Heuer A."/>
            <person name="Rast P."/>
            <person name="Oberbeckmann S."/>
            <person name="Bunk B."/>
            <person name="Jeske O."/>
            <person name="Meyerdierks A."/>
            <person name="Storesund J.E."/>
            <person name="Kallscheuer N."/>
            <person name="Luecker S."/>
            <person name="Lage O.M."/>
            <person name="Pohl T."/>
            <person name="Merkel B.J."/>
            <person name="Hornburger P."/>
            <person name="Mueller R.-W."/>
            <person name="Bruemmer F."/>
            <person name="Labrenz M."/>
            <person name="Spormann A.M."/>
            <person name="Op den Camp H."/>
            <person name="Overmann J."/>
            <person name="Amann R."/>
            <person name="Jetten M.S.M."/>
            <person name="Mascher T."/>
            <person name="Medema M.H."/>
            <person name="Devos D.P."/>
            <person name="Kaster A.-K."/>
            <person name="Ovreas L."/>
            <person name="Rohde M."/>
            <person name="Galperin M.Y."/>
            <person name="Jogler C."/>
        </authorList>
    </citation>
    <scope>NUCLEOTIDE SEQUENCE [LARGE SCALE GENOMIC DNA]</scope>
    <source>
        <strain evidence="3 4">HG66A1</strain>
    </source>
</reference>
<evidence type="ECO:0000256" key="1">
    <source>
        <dbReference type="SAM" id="MobiDB-lite"/>
    </source>
</evidence>
<organism evidence="3 4">
    <name type="scientific">Gimesia chilikensis</name>
    <dbReference type="NCBI Taxonomy" id="2605989"/>
    <lineage>
        <taxon>Bacteria</taxon>
        <taxon>Pseudomonadati</taxon>
        <taxon>Planctomycetota</taxon>
        <taxon>Planctomycetia</taxon>
        <taxon>Planctomycetales</taxon>
        <taxon>Planctomycetaceae</taxon>
        <taxon>Gimesia</taxon>
    </lineage>
</organism>
<feature type="transmembrane region" description="Helical" evidence="2">
    <location>
        <begin position="1295"/>
        <end position="1313"/>
    </location>
</feature>
<feature type="transmembrane region" description="Helical" evidence="2">
    <location>
        <begin position="983"/>
        <end position="1004"/>
    </location>
</feature>
<feature type="transmembrane region" description="Helical" evidence="2">
    <location>
        <begin position="1230"/>
        <end position="1250"/>
    </location>
</feature>
<feature type="region of interest" description="Disordered" evidence="1">
    <location>
        <begin position="415"/>
        <end position="435"/>
    </location>
</feature>
<feature type="transmembrane region" description="Helical" evidence="2">
    <location>
        <begin position="1201"/>
        <end position="1218"/>
    </location>
</feature>
<gene>
    <name evidence="3" type="ORF">HG66A1_58000</name>
</gene>
<keyword evidence="4" id="KW-1185">Reference proteome</keyword>
<feature type="region of interest" description="Disordered" evidence="1">
    <location>
        <begin position="2317"/>
        <end position="2350"/>
    </location>
</feature>
<dbReference type="RefSeq" id="WP_145192185.1">
    <property type="nucleotide sequence ID" value="NZ_CP036266.1"/>
</dbReference>
<feature type="compositionally biased region" description="Polar residues" evidence="1">
    <location>
        <begin position="1052"/>
        <end position="1063"/>
    </location>
</feature>
<feature type="transmembrane region" description="Helical" evidence="2">
    <location>
        <begin position="2644"/>
        <end position="2660"/>
    </location>
</feature>
<feature type="compositionally biased region" description="Low complexity" evidence="1">
    <location>
        <begin position="2457"/>
        <end position="2469"/>
    </location>
</feature>
<proteinExistence type="predicted"/>
<feature type="compositionally biased region" description="Polar residues" evidence="1">
    <location>
        <begin position="2391"/>
        <end position="2405"/>
    </location>
</feature>
<sequence>MNIKSKTISAPAVTTVSEIRRFLNLALAITVCLGCLSTWFTQDLPAQKTNSKKVAVKQKQSMPAPKPPHWPETAVYLPLDQLDALMSRDRSGVLLPRAQYESLKKQAEANNGGTGLPDARSVIYGAAYEATLSDRQLVIKARISIRQFPQQLTAVELPLQGLAVESAELDGKPAMLARQSGKNSQLQLFSKGAGEHQLELQLSAPLNTVGSDQVSQFQLLPGVPSQFKMKVPTDRHLVVNELKVKSTSQEGEQAAYEFPVGGDGKVSIKITEQSQQQTNDSLIFAQSGIGVSVSPGKVAWQAQTTLNIYGQSLDRVILSVPQSLEIVSVESTGLESWTLNDSMRERNRTEITLNYRQPIEGERQIICRGVMTTETDEDWDVPDLLIEKVNSHVGSILIRYPPGVRLQVERTRNVRRKAQTAPATRQRTPVRQTTGPGLDFDFWQEDFRISLITQEKRSEVQMAASTVIDINEQGMDLRLVTTVESLFAPMFEFEANLPAEWTILGATFKDQPIDWKESSREAGAKQIRLPFPDALPANQEARVIITAHRDLENWPPETEGQLLNLPQIELPQAKILEGTLVIHAENDWDLVPSELTGLEPMQESIPNMRFGYQYQDNSYSGSLTVSRKPLQMAAHHLQYVRLDQTTLFSHYEATLNVERGSFRSLMVALPESVGTDLQFQLINSAGRIIEQAAEEPQNGVRVWKLKMDRRLSGKQTLTVTIEQPRPEGEVVQIPQLQIMSADRQYGEVAFEAEGDQRLQIKATGVRGQALNSIDAAELPAPITYVPQERIVAAFRFVGAGHQIQVQETRFDQTAVPTTIAHQLQIQSVLGSAGEVQNEAALDFSAVGIQALQVTLPEGAELLSAQIGGTPVEVRQTGAAFMIPVTADSQTDGTHTLKLLYDANRGNVAWKDRHSAVPPQVAVVDGAGQIQSLQILNQAWTILYPQDTFITDSTGDFVPDQPLGRPGMIERVRQHLSVVPIREMGGRVLAACFVLLIAVVSVYAYRRGGVNVVISLFGGFILLCIVIALMLPAVQQSREAARRSMSKNEMRQIESSVQSDLTGGTQLGFEPNSGETPAPLTAPAQSFQRGQQVDGLTRKLKEPTSQSEEMNRSGESKSRDSKAKSDRLAGGMQGKPASVVVGEDLIEEAEFPPAPAKALGGRLSVVAPLPAPEGYRSLEFQYYGEPHKSGLSLDVTLQALKINRRLFLVMMVGVLWLGWLMRSRTCLQRCLVLLLGVFLPITCSAFLPAGVQPILDGLFVGSLLVGLCWSVEWMIGKLGRECCRWNASADKKQATVSTLLLLGFCLGAPVSGIAQTEVKPPVPSLPQNLVIPYEAGTDPLDSQRIFLPQDEFRKLWNAAHPDEPIDQQATAQGTVSQALYAAELKPGAETGQAVVHVKGRLVIHTVGSQPVTVALPLGKAAISSAQLDGKSATLLTHPEHKFASDKIVSQTMYSIVIAQAGLHILDLELDLPAQQSGTAGSFKFDLLPVASGRLTLDLPDATSEVSITGTRSTYRKQTAAGKAKLELPVDQGGQLQISWRQAEERGAIQGIVHCDTSLSAVVQDAGQRLHSLHQYQVRQGTINQALLKVPGDIRIQSVTGPDVGGWEMVGTGDDRRIKVFLRRDIKDRTRVKVEAFQSLSVGKQNRSLNLPQFVPETITNETGTIGVYAEPQFQIRPEKISGAIQIDTQKYVNPETASPVWKIAGHTLQPQWAYRFSRRPVETQFFLSRKQAEKQALAEHGVLVSPRKLSISSRIRYQLKGIPESTFVLELPEAYLVLSVQAQGLDDWYVIEQNADDMRVLVLEFAELKTSLAEIVVDGVVPREGNQQQAEVVIPTPLVVSSVRSDLAIWIDEALVARAPELEDWRAISSADLSPELKAQRPSLPQFAYRSSAELPEWIKLELTPAQPNVTANSLVMTTVGNVSVSHTVGIRWSIQGAATDVLSFTTPAWLGEHLDFRGDSIRQINKRVIGNEIIQWTIHLQNSVEGTYFITAETTQAPPVTGKIEIPQVRVMDTSIQVDSQTTELEIQQHYLMLVNHSWARLNLLNPESITTVDRDEMPLTLDDALANQAMTLARLQGNGKPPEYQIQQFQADQGAAAAVNLSQLTTVLAHDGSWKTHAEYRLRNRSRQFLAVMLPERSQVLSAFVKGVPTAPVLLKQIAEPTEKGEEKTTQKQVIYLLALPKTSAADLSFSVNLILVGRLESSLPQGRFNWQGQTLDLEPPRIVTPAENAEYGIPVAQTKWTVYVPDDYSATPLLDNSRTNMSPVLSESEFTQYQLSLTSVQKDVENLYSVYSGSKSDRVRKRVISNLKELGKQLDTDDDAQTRQQGQRIKQQISELQRKEQQRQAQQDKMLNDAVNTNGLSDFDSEDAFNSLVIGNNASLYNLNRAPAESSNGDGSASSNTASDLPKLKSFTIRNAAPKQAHGKKGIQQTTPADSRALRRQQSLQNANDFAMPQQELQQQQAMPNQPRFNQRQHFENGSPFGVSPSDRTQNMRESLEYDAFQRRGRDNSLAEGRGQGGGFGGAMLPNQGAIQGQPMGDLYDPGSRPAFGEAPAESEMLGAELQQAGWTQAGGISLKFDIPLKGHKLEFTKVNGHPKLALKVRPENTFAFGSALIWTIFWAGMLIFLILIVTRYGDSMVLRKWGGIFLALIGLIGWLFLSDWLGNFALVCFLLGAIWLSSQRMKPTA</sequence>
<feature type="region of interest" description="Disordered" evidence="1">
    <location>
        <begin position="2457"/>
        <end position="2491"/>
    </location>
</feature>
<feature type="transmembrane region" description="Helical" evidence="2">
    <location>
        <begin position="2666"/>
        <end position="2681"/>
    </location>
</feature>
<feature type="compositionally biased region" description="Polar residues" evidence="1">
    <location>
        <begin position="421"/>
        <end position="435"/>
    </location>
</feature>
<feature type="compositionally biased region" description="Low complexity" evidence="1">
    <location>
        <begin position="2324"/>
        <end position="2335"/>
    </location>
</feature>
<feature type="compositionally biased region" description="Basic and acidic residues" evidence="1">
    <location>
        <begin position="1108"/>
        <end position="1126"/>
    </location>
</feature>
<feature type="transmembrane region" description="Helical" evidence="2">
    <location>
        <begin position="2609"/>
        <end position="2632"/>
    </location>
</feature>
<accession>A0A517PXC7</accession>
<feature type="transmembrane region" description="Helical" evidence="2">
    <location>
        <begin position="1011"/>
        <end position="1033"/>
    </location>
</feature>
<keyword evidence="2" id="KW-0812">Transmembrane</keyword>
<evidence type="ECO:0000256" key="2">
    <source>
        <dbReference type="SAM" id="Phobius"/>
    </source>
</evidence>
<evidence type="ECO:0000313" key="3">
    <source>
        <dbReference type="EMBL" id="QDT23974.1"/>
    </source>
</evidence>
<feature type="region of interest" description="Disordered" evidence="1">
    <location>
        <begin position="2389"/>
        <end position="2443"/>
    </location>
</feature>
<name>A0A517PXC7_9PLAN</name>
<dbReference type="EMBL" id="CP036266">
    <property type="protein sequence ID" value="QDT23974.1"/>
    <property type="molecule type" value="Genomic_DNA"/>
</dbReference>